<gene>
    <name evidence="1" type="ORF">GCM10011588_58170</name>
</gene>
<organism evidence="1 2">
    <name type="scientific">Nocardia jinanensis</name>
    <dbReference type="NCBI Taxonomy" id="382504"/>
    <lineage>
        <taxon>Bacteria</taxon>
        <taxon>Bacillati</taxon>
        <taxon>Actinomycetota</taxon>
        <taxon>Actinomycetes</taxon>
        <taxon>Mycobacteriales</taxon>
        <taxon>Nocardiaceae</taxon>
        <taxon>Nocardia</taxon>
    </lineage>
</organism>
<protein>
    <submittedName>
        <fullName evidence="1">Uncharacterized protein</fullName>
    </submittedName>
</protein>
<reference evidence="1" key="2">
    <citation type="submission" date="2020-09" db="EMBL/GenBank/DDBJ databases">
        <authorList>
            <person name="Sun Q."/>
            <person name="Zhou Y."/>
        </authorList>
    </citation>
    <scope>NUCLEOTIDE SEQUENCE</scope>
    <source>
        <strain evidence="1">CGMCC 4.3508</strain>
    </source>
</reference>
<name>A0A917VWV1_9NOCA</name>
<reference evidence="1" key="1">
    <citation type="journal article" date="2014" name="Int. J. Syst. Evol. Microbiol.">
        <title>Complete genome sequence of Corynebacterium casei LMG S-19264T (=DSM 44701T), isolated from a smear-ripened cheese.</title>
        <authorList>
            <consortium name="US DOE Joint Genome Institute (JGI-PGF)"/>
            <person name="Walter F."/>
            <person name="Albersmeier A."/>
            <person name="Kalinowski J."/>
            <person name="Ruckert C."/>
        </authorList>
    </citation>
    <scope>NUCLEOTIDE SEQUENCE</scope>
    <source>
        <strain evidence="1">CGMCC 4.3508</strain>
    </source>
</reference>
<accession>A0A917VWV1</accession>
<dbReference type="AlphaFoldDB" id="A0A917VWV1"/>
<comment type="caution">
    <text evidence="1">The sequence shown here is derived from an EMBL/GenBank/DDBJ whole genome shotgun (WGS) entry which is preliminary data.</text>
</comment>
<dbReference type="EMBL" id="BMMH01000017">
    <property type="protein sequence ID" value="GGL35713.1"/>
    <property type="molecule type" value="Genomic_DNA"/>
</dbReference>
<dbReference type="RefSeq" id="WP_373293028.1">
    <property type="nucleotide sequence ID" value="NZ_BMMH01000017.1"/>
</dbReference>
<sequence length="45" mass="5025">MGERREFGLIPLSVDAWQVSYRSNNSRDEAIPAVASFFGKPIGVR</sequence>
<keyword evidence="2" id="KW-1185">Reference proteome</keyword>
<evidence type="ECO:0000313" key="1">
    <source>
        <dbReference type="EMBL" id="GGL35713.1"/>
    </source>
</evidence>
<dbReference type="Proteomes" id="UP000638263">
    <property type="component" value="Unassembled WGS sequence"/>
</dbReference>
<proteinExistence type="predicted"/>
<evidence type="ECO:0000313" key="2">
    <source>
        <dbReference type="Proteomes" id="UP000638263"/>
    </source>
</evidence>